<dbReference type="InterPro" id="IPR050980">
    <property type="entry name" value="2C_sensor_his_kinase"/>
</dbReference>
<evidence type="ECO:0000256" key="5">
    <source>
        <dbReference type="ARBA" id="ARBA00022777"/>
    </source>
</evidence>
<dbReference type="OrthoDB" id="9780487at2"/>
<gene>
    <name evidence="9" type="ORF">HYN48_10565</name>
</gene>
<evidence type="ECO:0000256" key="4">
    <source>
        <dbReference type="ARBA" id="ARBA00022679"/>
    </source>
</evidence>
<evidence type="ECO:0000259" key="8">
    <source>
        <dbReference type="PROSITE" id="PS50109"/>
    </source>
</evidence>
<keyword evidence="4" id="KW-0808">Transferase</keyword>
<dbReference type="GO" id="GO:0004673">
    <property type="term" value="F:protein histidine kinase activity"/>
    <property type="evidence" value="ECO:0007669"/>
    <property type="project" value="UniProtKB-EC"/>
</dbReference>
<keyword evidence="7" id="KW-1133">Transmembrane helix</keyword>
<organism evidence="9 10">
    <name type="scientific">Flavobacterium magnum</name>
    <dbReference type="NCBI Taxonomy" id="2162713"/>
    <lineage>
        <taxon>Bacteria</taxon>
        <taxon>Pseudomonadati</taxon>
        <taxon>Bacteroidota</taxon>
        <taxon>Flavobacteriia</taxon>
        <taxon>Flavobacteriales</taxon>
        <taxon>Flavobacteriaceae</taxon>
        <taxon>Flavobacterium</taxon>
    </lineage>
</organism>
<sequence>MKLYAALSNLGFLKDRYAGKFLFVAFVGIHIPLIGLLFFIAFYESKISPTSVIVIALALTLFATAVTLVLLKKLIAPIDAASKALENYRSTRTVPNLPVEYTDAAGLLMANIQSAIRINEALLQQKQDMAGLLSNDMKAFAETPLASARRIISLQPSPAIAAEAQTIADSAERQKEFLQTYVAILKEEEALSRKMFKVRGIRFAEIVNALKKQFEEKLRAKRIELVTDLKITETHLRIDSESLLTVLGSLIDNAVKYSPVGETITLSVYRQHSHIMITVADNGAGMGTSSKDFFSLANMTRSDKDGKPNGMSLYLSSQIIKKADGLFYAESGGDIKGATFVIDLKMYRKK</sequence>
<accession>A0A2S0RFU7</accession>
<evidence type="ECO:0000313" key="10">
    <source>
        <dbReference type="Proteomes" id="UP000244193"/>
    </source>
</evidence>
<evidence type="ECO:0000256" key="6">
    <source>
        <dbReference type="ARBA" id="ARBA00023012"/>
    </source>
</evidence>
<evidence type="ECO:0000256" key="2">
    <source>
        <dbReference type="ARBA" id="ARBA00012438"/>
    </source>
</evidence>
<dbReference type="InterPro" id="IPR003594">
    <property type="entry name" value="HATPase_dom"/>
</dbReference>
<dbReference type="GO" id="GO:0000160">
    <property type="term" value="P:phosphorelay signal transduction system"/>
    <property type="evidence" value="ECO:0007669"/>
    <property type="project" value="UniProtKB-KW"/>
</dbReference>
<dbReference type="PANTHER" id="PTHR44936:SF9">
    <property type="entry name" value="SENSOR PROTEIN CREC"/>
    <property type="match status" value="1"/>
</dbReference>
<dbReference type="Proteomes" id="UP000244193">
    <property type="component" value="Chromosome"/>
</dbReference>
<protein>
    <recommendedName>
        <fullName evidence="2">histidine kinase</fullName>
        <ecNumber evidence="2">2.7.13.3</ecNumber>
    </recommendedName>
</protein>
<dbReference type="AlphaFoldDB" id="A0A2S0RFU7"/>
<dbReference type="RefSeq" id="WP_108371493.1">
    <property type="nucleotide sequence ID" value="NZ_CP028811.1"/>
</dbReference>
<evidence type="ECO:0000256" key="1">
    <source>
        <dbReference type="ARBA" id="ARBA00000085"/>
    </source>
</evidence>
<dbReference type="EC" id="2.7.13.3" evidence="2"/>
<comment type="catalytic activity">
    <reaction evidence="1">
        <text>ATP + protein L-histidine = ADP + protein N-phospho-L-histidine.</text>
        <dbReference type="EC" id="2.7.13.3"/>
    </reaction>
</comment>
<dbReference type="CDD" id="cd00075">
    <property type="entry name" value="HATPase"/>
    <property type="match status" value="1"/>
</dbReference>
<dbReference type="Pfam" id="PF02518">
    <property type="entry name" value="HATPase_c"/>
    <property type="match status" value="1"/>
</dbReference>
<keyword evidence="7" id="KW-0812">Transmembrane</keyword>
<name>A0A2S0RFU7_9FLAO</name>
<dbReference type="SUPFAM" id="SSF55874">
    <property type="entry name" value="ATPase domain of HSP90 chaperone/DNA topoisomerase II/histidine kinase"/>
    <property type="match status" value="1"/>
</dbReference>
<keyword evidence="5 9" id="KW-0418">Kinase</keyword>
<evidence type="ECO:0000256" key="3">
    <source>
        <dbReference type="ARBA" id="ARBA00022553"/>
    </source>
</evidence>
<reference evidence="9 10" key="1">
    <citation type="submission" date="2018-04" db="EMBL/GenBank/DDBJ databases">
        <title>Genome sequencing of Flavobacterium sp. HYN0048.</title>
        <authorList>
            <person name="Yi H."/>
            <person name="Baek C."/>
        </authorList>
    </citation>
    <scope>NUCLEOTIDE SEQUENCE [LARGE SCALE GENOMIC DNA]</scope>
    <source>
        <strain evidence="9 10">HYN0048</strain>
    </source>
</reference>
<dbReference type="InterPro" id="IPR036890">
    <property type="entry name" value="HATPase_C_sf"/>
</dbReference>
<feature type="transmembrane region" description="Helical" evidence="7">
    <location>
        <begin position="21"/>
        <end position="43"/>
    </location>
</feature>
<keyword evidence="3" id="KW-0597">Phosphoprotein</keyword>
<dbReference type="InterPro" id="IPR005467">
    <property type="entry name" value="His_kinase_dom"/>
</dbReference>
<evidence type="ECO:0000313" key="9">
    <source>
        <dbReference type="EMBL" id="AWA30495.1"/>
    </source>
</evidence>
<keyword evidence="6" id="KW-0902">Two-component regulatory system</keyword>
<feature type="transmembrane region" description="Helical" evidence="7">
    <location>
        <begin position="49"/>
        <end position="71"/>
    </location>
</feature>
<dbReference type="EMBL" id="CP028811">
    <property type="protein sequence ID" value="AWA30495.1"/>
    <property type="molecule type" value="Genomic_DNA"/>
</dbReference>
<keyword evidence="7" id="KW-0472">Membrane</keyword>
<dbReference type="PROSITE" id="PS50109">
    <property type="entry name" value="HIS_KIN"/>
    <property type="match status" value="1"/>
</dbReference>
<evidence type="ECO:0000256" key="7">
    <source>
        <dbReference type="SAM" id="Phobius"/>
    </source>
</evidence>
<dbReference type="PANTHER" id="PTHR44936">
    <property type="entry name" value="SENSOR PROTEIN CREC"/>
    <property type="match status" value="1"/>
</dbReference>
<dbReference type="KEGG" id="fmg:HYN48_10565"/>
<dbReference type="SMART" id="SM00387">
    <property type="entry name" value="HATPase_c"/>
    <property type="match status" value="1"/>
</dbReference>
<dbReference type="Gene3D" id="3.30.565.10">
    <property type="entry name" value="Histidine kinase-like ATPase, C-terminal domain"/>
    <property type="match status" value="1"/>
</dbReference>
<feature type="domain" description="Histidine kinase" evidence="8">
    <location>
        <begin position="136"/>
        <end position="348"/>
    </location>
</feature>
<proteinExistence type="predicted"/>
<keyword evidence="10" id="KW-1185">Reference proteome</keyword>